<sequence>MALQNKSANIPMDRNLRMLKQQKHIVPGNENILPGKNMLANVSKIPTRSVLGIVNANCVPDKKASASDFKKPTVPVLSSTVLKNTISTKFSSTSSLSQNVLQNRKHSIPSIKRNLSSSSVNGSTAVPRTILQAAKTGIQKPTVLKAPNKTQTSQSKRLLRNDSTASLFGSQPDTNKTATLAIEQCEQDLNNVSLEEDVDVADVGDPFLLGCYVKDIYSYLFELEKRYTLPEDYLQVNSKDASVKRSILPKYRTILVDYLIDMQQQYNLFPETLFLAVYMLDKYLQLEPSVTKANLQCVGVAAMFLASKYEEIQMPDVTEFAAMTENYVKVKDILAMEVLIVQKLGFDLSRPHPLAFLRRFSKVAKAGKFCHIYAKYFIELALNDYNLVHERPSMIAAAALYLAHVANKTDMRGFWSRTLIHYTRYTEQQVMPVVYKLAKALMDNTDEEAPKYRAVKDKYSKSNNCRISVSPILAQPSATIKSLAAKAKVLA</sequence>
<dbReference type="PANTHER" id="PTHR10177">
    <property type="entry name" value="CYCLINS"/>
    <property type="match status" value="1"/>
</dbReference>
<dbReference type="AlphaFoldDB" id="A0A8D8YW72"/>
<reference evidence="7" key="1">
    <citation type="submission" date="2021-05" db="EMBL/GenBank/DDBJ databases">
        <authorList>
            <person name="Alioto T."/>
            <person name="Alioto T."/>
            <person name="Gomez Garrido J."/>
        </authorList>
    </citation>
    <scope>NUCLEOTIDE SEQUENCE</scope>
</reference>
<dbReference type="PIRSF" id="PIRSF001771">
    <property type="entry name" value="Cyclin_A_B_D_E"/>
    <property type="match status" value="1"/>
</dbReference>
<dbReference type="Pfam" id="PF00134">
    <property type="entry name" value="Cyclin_N"/>
    <property type="match status" value="1"/>
</dbReference>
<feature type="domain" description="Cyclin-like" evidence="5">
    <location>
        <begin position="257"/>
        <end position="342"/>
    </location>
</feature>
<dbReference type="GO" id="GO:0005634">
    <property type="term" value="C:nucleus"/>
    <property type="evidence" value="ECO:0007669"/>
    <property type="project" value="UniProtKB-ARBA"/>
</dbReference>
<comment type="similarity">
    <text evidence="4">Belongs to the cyclin family.</text>
</comment>
<dbReference type="EMBL" id="HBUF01236654">
    <property type="protein sequence ID" value="CAG6675425.1"/>
    <property type="molecule type" value="Transcribed_RNA"/>
</dbReference>
<dbReference type="Pfam" id="PF02984">
    <property type="entry name" value="Cyclin_C"/>
    <property type="match status" value="1"/>
</dbReference>
<evidence type="ECO:0000256" key="2">
    <source>
        <dbReference type="ARBA" id="ARBA00023127"/>
    </source>
</evidence>
<dbReference type="GO" id="GO:0016538">
    <property type="term" value="F:cyclin-dependent protein serine/threonine kinase regulator activity"/>
    <property type="evidence" value="ECO:0007669"/>
    <property type="project" value="InterPro"/>
</dbReference>
<evidence type="ECO:0000259" key="6">
    <source>
        <dbReference type="SMART" id="SM01332"/>
    </source>
</evidence>
<dbReference type="Gene3D" id="1.10.472.10">
    <property type="entry name" value="Cyclin-like"/>
    <property type="match status" value="2"/>
</dbReference>
<dbReference type="SMART" id="SM00385">
    <property type="entry name" value="CYCLIN"/>
    <property type="match status" value="2"/>
</dbReference>
<dbReference type="FunFam" id="1.10.472.10:FF:000001">
    <property type="entry name" value="G2/mitotic-specific cyclin"/>
    <property type="match status" value="1"/>
</dbReference>
<dbReference type="InterPro" id="IPR013763">
    <property type="entry name" value="Cyclin-like_dom"/>
</dbReference>
<dbReference type="GO" id="GO:0051301">
    <property type="term" value="P:cell division"/>
    <property type="evidence" value="ECO:0007669"/>
    <property type="project" value="UniProtKB-KW"/>
</dbReference>
<dbReference type="InterPro" id="IPR004367">
    <property type="entry name" value="Cyclin_C-dom"/>
</dbReference>
<dbReference type="EMBL" id="HBUF01573844">
    <property type="protein sequence ID" value="CAG6767584.1"/>
    <property type="molecule type" value="Transcribed_RNA"/>
</dbReference>
<dbReference type="PROSITE" id="PS00292">
    <property type="entry name" value="CYCLINS"/>
    <property type="match status" value="1"/>
</dbReference>
<proteinExistence type="inferred from homology"/>
<dbReference type="InterPro" id="IPR006671">
    <property type="entry name" value="Cyclin_N"/>
</dbReference>
<evidence type="ECO:0000256" key="3">
    <source>
        <dbReference type="ARBA" id="ARBA00023306"/>
    </source>
</evidence>
<accession>A0A8D8YW72</accession>
<dbReference type="SUPFAM" id="SSF47954">
    <property type="entry name" value="Cyclin-like"/>
    <property type="match status" value="2"/>
</dbReference>
<dbReference type="GO" id="GO:0044772">
    <property type="term" value="P:mitotic cell cycle phase transition"/>
    <property type="evidence" value="ECO:0007669"/>
    <property type="project" value="InterPro"/>
</dbReference>
<dbReference type="InterPro" id="IPR048258">
    <property type="entry name" value="Cyclins_cyclin-box"/>
</dbReference>
<evidence type="ECO:0000256" key="1">
    <source>
        <dbReference type="ARBA" id="ARBA00022618"/>
    </source>
</evidence>
<keyword evidence="3" id="KW-0131">Cell cycle</keyword>
<dbReference type="InterPro" id="IPR036915">
    <property type="entry name" value="Cyclin-like_sf"/>
</dbReference>
<evidence type="ECO:0000313" key="7">
    <source>
        <dbReference type="EMBL" id="CAG6735471.1"/>
    </source>
</evidence>
<dbReference type="InterPro" id="IPR046965">
    <property type="entry name" value="Cyclin_A/B-like"/>
</dbReference>
<evidence type="ECO:0000256" key="4">
    <source>
        <dbReference type="RuleBase" id="RU000383"/>
    </source>
</evidence>
<dbReference type="EMBL" id="HBUF01395763">
    <property type="protein sequence ID" value="CAG6735471.1"/>
    <property type="molecule type" value="Transcribed_RNA"/>
</dbReference>
<dbReference type="EMBL" id="HBUF01236652">
    <property type="protein sequence ID" value="CAG6675423.1"/>
    <property type="molecule type" value="Transcribed_RNA"/>
</dbReference>
<keyword evidence="1" id="KW-0132">Cell division</keyword>
<dbReference type="SMART" id="SM01332">
    <property type="entry name" value="Cyclin_C"/>
    <property type="match status" value="1"/>
</dbReference>
<organism evidence="7">
    <name type="scientific">Cacopsylla melanoneura</name>
    <dbReference type="NCBI Taxonomy" id="428564"/>
    <lineage>
        <taxon>Eukaryota</taxon>
        <taxon>Metazoa</taxon>
        <taxon>Ecdysozoa</taxon>
        <taxon>Arthropoda</taxon>
        <taxon>Hexapoda</taxon>
        <taxon>Insecta</taxon>
        <taxon>Pterygota</taxon>
        <taxon>Neoptera</taxon>
        <taxon>Paraneoptera</taxon>
        <taxon>Hemiptera</taxon>
        <taxon>Sternorrhyncha</taxon>
        <taxon>Psylloidea</taxon>
        <taxon>Psyllidae</taxon>
        <taxon>Psyllinae</taxon>
        <taxon>Cacopsylla</taxon>
    </lineage>
</organism>
<keyword evidence="2 4" id="KW-0195">Cyclin</keyword>
<dbReference type="InterPro" id="IPR039361">
    <property type="entry name" value="Cyclin"/>
</dbReference>
<evidence type="ECO:0000259" key="5">
    <source>
        <dbReference type="SMART" id="SM00385"/>
    </source>
</evidence>
<feature type="domain" description="Cyclin-like" evidence="5">
    <location>
        <begin position="355"/>
        <end position="439"/>
    </location>
</feature>
<protein>
    <submittedName>
        <fullName evidence="7">G2/mitotic-specific cyclin-B2</fullName>
    </submittedName>
</protein>
<feature type="domain" description="Cyclin C-terminal" evidence="6">
    <location>
        <begin position="351"/>
        <end position="473"/>
    </location>
</feature>
<name>A0A8D8YW72_9HEMI</name>